<proteinExistence type="inferred from homology"/>
<evidence type="ECO:0000256" key="2">
    <source>
        <dbReference type="ARBA" id="ARBA00011955"/>
    </source>
</evidence>
<comment type="similarity">
    <text evidence="1 11">Belongs to the ApbE family.</text>
</comment>
<dbReference type="SUPFAM" id="SSF143631">
    <property type="entry name" value="ApbE-like"/>
    <property type="match status" value="1"/>
</dbReference>
<dbReference type="GO" id="GO:0046872">
    <property type="term" value="F:metal ion binding"/>
    <property type="evidence" value="ECO:0007669"/>
    <property type="project" value="UniProtKB-UniRule"/>
</dbReference>
<dbReference type="Gene3D" id="3.10.520.10">
    <property type="entry name" value="ApbE-like domains"/>
    <property type="match status" value="1"/>
</dbReference>
<evidence type="ECO:0000256" key="4">
    <source>
        <dbReference type="ARBA" id="ARBA00022630"/>
    </source>
</evidence>
<dbReference type="AlphaFoldDB" id="A0A1Y1SFM3"/>
<evidence type="ECO:0000313" key="13">
    <source>
        <dbReference type="EMBL" id="ORE87332.1"/>
    </source>
</evidence>
<comment type="catalytic activity">
    <reaction evidence="10 11">
        <text>L-threonyl-[protein] + FAD = FMN-L-threonyl-[protein] + AMP + H(+)</text>
        <dbReference type="Rhea" id="RHEA:36847"/>
        <dbReference type="Rhea" id="RHEA-COMP:11060"/>
        <dbReference type="Rhea" id="RHEA-COMP:11061"/>
        <dbReference type="ChEBI" id="CHEBI:15378"/>
        <dbReference type="ChEBI" id="CHEBI:30013"/>
        <dbReference type="ChEBI" id="CHEBI:57692"/>
        <dbReference type="ChEBI" id="CHEBI:74257"/>
        <dbReference type="ChEBI" id="CHEBI:456215"/>
        <dbReference type="EC" id="2.7.1.180"/>
    </reaction>
</comment>
<evidence type="ECO:0000256" key="6">
    <source>
        <dbReference type="ARBA" id="ARBA00022723"/>
    </source>
</evidence>
<reference evidence="13 14" key="1">
    <citation type="submission" date="2013-04" db="EMBL/GenBank/DDBJ databases">
        <title>Oceanococcus atlanticus 22II-S10r2 Genome Sequencing.</title>
        <authorList>
            <person name="Lai Q."/>
            <person name="Li G."/>
            <person name="Shao Z."/>
        </authorList>
    </citation>
    <scope>NUCLEOTIDE SEQUENCE [LARGE SCALE GENOMIC DNA]</scope>
    <source>
        <strain evidence="13 14">22II-S10r2</strain>
    </source>
</reference>
<keyword evidence="6 11" id="KW-0479">Metal-binding</keyword>
<name>A0A1Y1SFM3_9GAMM</name>
<evidence type="ECO:0000256" key="5">
    <source>
        <dbReference type="ARBA" id="ARBA00022679"/>
    </source>
</evidence>
<keyword evidence="8 11" id="KW-0460">Magnesium</keyword>
<evidence type="ECO:0000256" key="9">
    <source>
        <dbReference type="ARBA" id="ARBA00031306"/>
    </source>
</evidence>
<keyword evidence="7 11" id="KW-0274">FAD</keyword>
<comment type="caution">
    <text evidence="13">The sequence shown here is derived from an EMBL/GenBank/DDBJ whole genome shotgun (WGS) entry which is preliminary data.</text>
</comment>
<keyword evidence="5 11" id="KW-0808">Transferase</keyword>
<evidence type="ECO:0000256" key="3">
    <source>
        <dbReference type="ARBA" id="ARBA00016337"/>
    </source>
</evidence>
<evidence type="ECO:0000256" key="1">
    <source>
        <dbReference type="ARBA" id="ARBA00008282"/>
    </source>
</evidence>
<evidence type="ECO:0000256" key="11">
    <source>
        <dbReference type="PIRNR" id="PIRNR006268"/>
    </source>
</evidence>
<evidence type="ECO:0000313" key="14">
    <source>
        <dbReference type="Proteomes" id="UP000192342"/>
    </source>
</evidence>
<dbReference type="EMBL" id="AQQV01000002">
    <property type="protein sequence ID" value="ORE87332.1"/>
    <property type="molecule type" value="Genomic_DNA"/>
</dbReference>
<sequence length="283" mass="30561">MSVARFEAMASPCEVLVDTPDADEARRVGRVVADEVARIERKFSRYRDDSVVAAIQAARGAAFEVDAETARLLDYGQELYALSAGAFDLTCGVLRRVWTFDGSDRVASEQEVDALKPFMGWSKVSWDGRRIRLPLGMQIDFGGIGKEYAADRALMRARRHSNSPILVNLGGDLCCSSPRRGGAAWQIGVDTEGQGEAGSMLLLQSGALATSGDANRYLLRDGVRYSHVLDARTGWPVQHAAHAVTVAAPSCIEAGSLATLALLNGAAAERFLALERVPHWVAR</sequence>
<dbReference type="Proteomes" id="UP000192342">
    <property type="component" value="Unassembled WGS sequence"/>
</dbReference>
<feature type="binding site" evidence="12">
    <location>
        <position position="259"/>
    </location>
    <ligand>
        <name>Mg(2+)</name>
        <dbReference type="ChEBI" id="CHEBI:18420"/>
    </ligand>
</feature>
<dbReference type="STRING" id="1317117.ATO7_09832"/>
<dbReference type="Pfam" id="PF02424">
    <property type="entry name" value="ApbE"/>
    <property type="match status" value="1"/>
</dbReference>
<evidence type="ECO:0000256" key="10">
    <source>
        <dbReference type="ARBA" id="ARBA00048540"/>
    </source>
</evidence>
<evidence type="ECO:0000256" key="7">
    <source>
        <dbReference type="ARBA" id="ARBA00022827"/>
    </source>
</evidence>
<organism evidence="13 14">
    <name type="scientific">Oceanococcus atlanticus</name>
    <dbReference type="NCBI Taxonomy" id="1317117"/>
    <lineage>
        <taxon>Bacteria</taxon>
        <taxon>Pseudomonadati</taxon>
        <taxon>Pseudomonadota</taxon>
        <taxon>Gammaproteobacteria</taxon>
        <taxon>Chromatiales</taxon>
        <taxon>Oceanococcaceae</taxon>
        <taxon>Oceanococcus</taxon>
    </lineage>
</organism>
<dbReference type="InterPro" id="IPR003374">
    <property type="entry name" value="ApbE-like_sf"/>
</dbReference>
<protein>
    <recommendedName>
        <fullName evidence="3 11">FAD:protein FMN transferase</fullName>
        <ecNumber evidence="2 11">2.7.1.180</ecNumber>
    </recommendedName>
    <alternativeName>
        <fullName evidence="9 11">Flavin transferase</fullName>
    </alternativeName>
</protein>
<dbReference type="EC" id="2.7.1.180" evidence="2 11"/>
<keyword evidence="14" id="KW-1185">Reference proteome</keyword>
<dbReference type="PANTHER" id="PTHR30040:SF2">
    <property type="entry name" value="FAD:PROTEIN FMN TRANSFERASE"/>
    <property type="match status" value="1"/>
</dbReference>
<keyword evidence="4 11" id="KW-0285">Flavoprotein</keyword>
<dbReference type="PANTHER" id="PTHR30040">
    <property type="entry name" value="THIAMINE BIOSYNTHESIS LIPOPROTEIN APBE"/>
    <property type="match status" value="1"/>
</dbReference>
<comment type="cofactor">
    <cofactor evidence="12">
        <name>Mg(2+)</name>
        <dbReference type="ChEBI" id="CHEBI:18420"/>
    </cofactor>
    <cofactor evidence="12">
        <name>Mn(2+)</name>
        <dbReference type="ChEBI" id="CHEBI:29035"/>
    </cofactor>
    <text evidence="12">Magnesium. Can also use manganese.</text>
</comment>
<keyword evidence="13" id="KW-0449">Lipoprotein</keyword>
<dbReference type="InterPro" id="IPR024932">
    <property type="entry name" value="ApbE"/>
</dbReference>
<evidence type="ECO:0000256" key="12">
    <source>
        <dbReference type="PIRSR" id="PIRSR006268-2"/>
    </source>
</evidence>
<feature type="binding site" evidence="12">
    <location>
        <position position="143"/>
    </location>
    <ligand>
        <name>Mg(2+)</name>
        <dbReference type="ChEBI" id="CHEBI:18420"/>
    </ligand>
</feature>
<dbReference type="PIRSF" id="PIRSF006268">
    <property type="entry name" value="ApbE"/>
    <property type="match status" value="1"/>
</dbReference>
<evidence type="ECO:0000256" key="8">
    <source>
        <dbReference type="ARBA" id="ARBA00022842"/>
    </source>
</evidence>
<accession>A0A1Y1SFM3</accession>
<dbReference type="GO" id="GO:0016740">
    <property type="term" value="F:transferase activity"/>
    <property type="evidence" value="ECO:0007669"/>
    <property type="project" value="UniProtKB-UniRule"/>
</dbReference>
<gene>
    <name evidence="13" type="ORF">ATO7_09832</name>
</gene>